<proteinExistence type="inferred from homology"/>
<protein>
    <recommendedName>
        <fullName evidence="3">Sulfur carrier protein FdhD</fullName>
    </recommendedName>
</protein>
<dbReference type="EMBL" id="CP094534">
    <property type="protein sequence ID" value="UOE34700.1"/>
    <property type="molecule type" value="Genomic_DNA"/>
</dbReference>
<comment type="similarity">
    <text evidence="3">Belongs to the FdhD family.</text>
</comment>
<organism evidence="4 5">
    <name type="scientific">Hymenobacter monticola</name>
    <dbReference type="NCBI Taxonomy" id="1705399"/>
    <lineage>
        <taxon>Bacteria</taxon>
        <taxon>Pseudomonadati</taxon>
        <taxon>Bacteroidota</taxon>
        <taxon>Cytophagia</taxon>
        <taxon>Cytophagales</taxon>
        <taxon>Hymenobacteraceae</taxon>
        <taxon>Hymenobacter</taxon>
    </lineage>
</organism>
<accession>A0ABY4B6B3</accession>
<evidence type="ECO:0000313" key="5">
    <source>
        <dbReference type="Proteomes" id="UP000831390"/>
    </source>
</evidence>
<dbReference type="Pfam" id="PF02634">
    <property type="entry name" value="FdhD-NarQ"/>
    <property type="match status" value="1"/>
</dbReference>
<gene>
    <name evidence="3 4" type="primary">fdhD</name>
    <name evidence="4" type="ORF">MTP16_03385</name>
</gene>
<dbReference type="InterPro" id="IPR003786">
    <property type="entry name" value="FdhD"/>
</dbReference>
<dbReference type="Proteomes" id="UP000831390">
    <property type="component" value="Chromosome"/>
</dbReference>
<dbReference type="HAMAP" id="MF_00187">
    <property type="entry name" value="FdhD"/>
    <property type="match status" value="1"/>
</dbReference>
<keyword evidence="1 3" id="KW-0963">Cytoplasm</keyword>
<name>A0ABY4B6B3_9BACT</name>
<evidence type="ECO:0000256" key="3">
    <source>
        <dbReference type="HAMAP-Rule" id="MF_00187"/>
    </source>
</evidence>
<dbReference type="PIRSF" id="PIRSF015626">
    <property type="entry name" value="FdhD"/>
    <property type="match status" value="1"/>
</dbReference>
<keyword evidence="5" id="KW-1185">Reference proteome</keyword>
<reference evidence="4 5" key="1">
    <citation type="submission" date="2022-03" db="EMBL/GenBank/DDBJ databases">
        <title>Hymenobactersp. isolated from the air.</title>
        <authorList>
            <person name="Won M."/>
            <person name="Kwon S.-W."/>
        </authorList>
    </citation>
    <scope>NUCLEOTIDE SEQUENCE [LARGE SCALE GENOMIC DNA]</scope>
    <source>
        <strain evidence="4 5">KACC 22596</strain>
    </source>
</reference>
<dbReference type="PANTHER" id="PTHR30592">
    <property type="entry name" value="FORMATE DEHYDROGENASE"/>
    <property type="match status" value="1"/>
</dbReference>
<evidence type="ECO:0000313" key="4">
    <source>
        <dbReference type="EMBL" id="UOE34700.1"/>
    </source>
</evidence>
<feature type="binding site" evidence="3">
    <location>
        <begin position="272"/>
        <end position="277"/>
    </location>
    <ligand>
        <name>Mo-bis(molybdopterin guanine dinucleotide)</name>
        <dbReference type="ChEBI" id="CHEBI:60539"/>
    </ligand>
</feature>
<evidence type="ECO:0000256" key="1">
    <source>
        <dbReference type="ARBA" id="ARBA00022490"/>
    </source>
</evidence>
<evidence type="ECO:0000256" key="2">
    <source>
        <dbReference type="ARBA" id="ARBA00023150"/>
    </source>
</evidence>
<dbReference type="NCBIfam" id="TIGR00129">
    <property type="entry name" value="fdhD_narQ"/>
    <property type="match status" value="1"/>
</dbReference>
<dbReference type="InterPro" id="IPR016193">
    <property type="entry name" value="Cytidine_deaminase-like"/>
</dbReference>
<keyword evidence="2 3" id="KW-0501">Molybdenum cofactor biosynthesis</keyword>
<dbReference type="Gene3D" id="3.10.20.10">
    <property type="match status" value="1"/>
</dbReference>
<dbReference type="Gene3D" id="3.40.140.10">
    <property type="entry name" value="Cytidine Deaminase, domain 2"/>
    <property type="match status" value="1"/>
</dbReference>
<dbReference type="SUPFAM" id="SSF53927">
    <property type="entry name" value="Cytidine deaminase-like"/>
    <property type="match status" value="1"/>
</dbReference>
<dbReference type="NCBIfam" id="NF001943">
    <property type="entry name" value="PRK00724.1-2"/>
    <property type="match status" value="1"/>
</dbReference>
<comment type="function">
    <text evidence="3">Required for formate dehydrogenase (FDH) activity. Acts as a sulfur carrier protein that transfers sulfur from IscS to the molybdenum cofactor prior to its insertion into FDH.</text>
</comment>
<dbReference type="RefSeq" id="WP_243515961.1">
    <property type="nucleotide sequence ID" value="NZ_CP094534.1"/>
</dbReference>
<comment type="subcellular location">
    <subcellularLocation>
        <location evidence="3">Cytoplasm</location>
    </subcellularLocation>
</comment>
<dbReference type="PANTHER" id="PTHR30592:SF1">
    <property type="entry name" value="SULFUR CARRIER PROTEIN FDHD"/>
    <property type="match status" value="1"/>
</dbReference>
<sequence>MNPAILLPAASYEFVTIQKVSGAGPPVSASDQLAAEEPLEIRVGYEAEGQREHRTLSVTMRTPGHDEELAAGFLLTEGLIHAQSDLLGVIPCPDVQKAEEAGNVVRAELAAHVQVDFQAIERHFYTSSSCGVCGKTSIDAVRTASCPVLPTAGPYLCAEVVHQLPEKLRAAQAGFEQTGGQHASALFSPEGELLLLREDVGRHNALDKLIGAALLAGWLPLHQHVLLVSGRVSFELVQKAAAAGIGILAAVGAPSSLAVQAAESFGMTVLGFVRNERFNIYSHGWRLAENPGEGLVDAAAGAL</sequence>
<feature type="active site" description="Cysteine persulfide intermediate" evidence="3">
    <location>
        <position position="130"/>
    </location>
</feature>